<proteinExistence type="inferred from homology"/>
<name>A0A6C0JIS3_9ZZZZ</name>
<dbReference type="AlphaFoldDB" id="A0A6C0JIS3"/>
<evidence type="ECO:0000256" key="3">
    <source>
        <dbReference type="ARBA" id="ARBA00022801"/>
    </source>
</evidence>
<comment type="similarity">
    <text evidence="1">Belongs to the peptidase S14 family.</text>
</comment>
<protein>
    <recommendedName>
        <fullName evidence="5">Protease</fullName>
    </recommendedName>
</protein>
<dbReference type="SUPFAM" id="SSF52096">
    <property type="entry name" value="ClpP/crotonase"/>
    <property type="match status" value="1"/>
</dbReference>
<sequence>MPTNEKKLIDEDEDTLDCVKTIGNELHFYGEITQENTLEFVEAFKKLEILLLKHKADLIGYEPKIRVNIMSEGGDVYAGFALKNILEKSRVKVITIAQGACCSAATFMFLGGSERKMGSNAYLLIHQISTEMWGEYRDLKHEMKNCDKLMRDLKKMYMEKTDIPERRFKKLMKKDLYLSASKCLKYKIAHALD</sequence>
<dbReference type="PANTHER" id="PTHR10381">
    <property type="entry name" value="ATP-DEPENDENT CLP PROTEASE PROTEOLYTIC SUBUNIT"/>
    <property type="match status" value="1"/>
</dbReference>
<dbReference type="GO" id="GO:0051117">
    <property type="term" value="F:ATPase binding"/>
    <property type="evidence" value="ECO:0007669"/>
    <property type="project" value="TreeGrafter"/>
</dbReference>
<organism evidence="4">
    <name type="scientific">viral metagenome</name>
    <dbReference type="NCBI Taxonomy" id="1070528"/>
    <lineage>
        <taxon>unclassified sequences</taxon>
        <taxon>metagenomes</taxon>
        <taxon>organismal metagenomes</taxon>
    </lineage>
</organism>
<evidence type="ECO:0000256" key="2">
    <source>
        <dbReference type="ARBA" id="ARBA00022490"/>
    </source>
</evidence>
<evidence type="ECO:0008006" key="5">
    <source>
        <dbReference type="Google" id="ProtNLM"/>
    </source>
</evidence>
<dbReference type="GO" id="GO:0004252">
    <property type="term" value="F:serine-type endopeptidase activity"/>
    <property type="evidence" value="ECO:0007669"/>
    <property type="project" value="InterPro"/>
</dbReference>
<accession>A0A6C0JIS3</accession>
<dbReference type="EMBL" id="MN740383">
    <property type="protein sequence ID" value="QHU03534.1"/>
    <property type="molecule type" value="Genomic_DNA"/>
</dbReference>
<dbReference type="GO" id="GO:0009368">
    <property type="term" value="C:endopeptidase Clp complex"/>
    <property type="evidence" value="ECO:0007669"/>
    <property type="project" value="TreeGrafter"/>
</dbReference>
<dbReference type="GO" id="GO:0006515">
    <property type="term" value="P:protein quality control for misfolded or incompletely synthesized proteins"/>
    <property type="evidence" value="ECO:0007669"/>
    <property type="project" value="TreeGrafter"/>
</dbReference>
<dbReference type="InterPro" id="IPR029045">
    <property type="entry name" value="ClpP/crotonase-like_dom_sf"/>
</dbReference>
<dbReference type="Gene3D" id="3.90.226.10">
    <property type="entry name" value="2-enoyl-CoA Hydratase, Chain A, domain 1"/>
    <property type="match status" value="1"/>
</dbReference>
<dbReference type="InterPro" id="IPR001907">
    <property type="entry name" value="ClpP"/>
</dbReference>
<dbReference type="GO" id="GO:0004176">
    <property type="term" value="F:ATP-dependent peptidase activity"/>
    <property type="evidence" value="ECO:0007669"/>
    <property type="project" value="InterPro"/>
</dbReference>
<evidence type="ECO:0000313" key="4">
    <source>
        <dbReference type="EMBL" id="QHU03534.1"/>
    </source>
</evidence>
<keyword evidence="3" id="KW-0378">Hydrolase</keyword>
<reference evidence="4" key="1">
    <citation type="journal article" date="2020" name="Nature">
        <title>Giant virus diversity and host interactions through global metagenomics.</title>
        <authorList>
            <person name="Schulz F."/>
            <person name="Roux S."/>
            <person name="Paez-Espino D."/>
            <person name="Jungbluth S."/>
            <person name="Walsh D.A."/>
            <person name="Denef V.J."/>
            <person name="McMahon K.D."/>
            <person name="Konstantinidis K.T."/>
            <person name="Eloe-Fadrosh E.A."/>
            <person name="Kyrpides N.C."/>
            <person name="Woyke T."/>
        </authorList>
    </citation>
    <scope>NUCLEOTIDE SEQUENCE</scope>
    <source>
        <strain evidence="4">GVMAG-M-3300027206-1</strain>
    </source>
</reference>
<keyword evidence="2" id="KW-0963">Cytoplasm</keyword>
<evidence type="ECO:0000256" key="1">
    <source>
        <dbReference type="ARBA" id="ARBA00007039"/>
    </source>
</evidence>
<dbReference type="PANTHER" id="PTHR10381:SF70">
    <property type="entry name" value="ATP-DEPENDENT CLP PROTEASE PROTEOLYTIC SUBUNIT"/>
    <property type="match status" value="1"/>
</dbReference>
<dbReference type="Pfam" id="PF00574">
    <property type="entry name" value="CLP_protease"/>
    <property type="match status" value="1"/>
</dbReference>
<dbReference type="PRINTS" id="PR00127">
    <property type="entry name" value="CLPPROTEASEP"/>
</dbReference>
<dbReference type="InterPro" id="IPR023562">
    <property type="entry name" value="ClpP/TepA"/>
</dbReference>